<comment type="caution">
    <text evidence="2">The sequence shown here is derived from an EMBL/GenBank/DDBJ whole genome shotgun (WGS) entry which is preliminary data.</text>
</comment>
<reference evidence="2 3" key="1">
    <citation type="submission" date="2019-03" db="EMBL/GenBank/DDBJ databases">
        <title>Halomonas marinisediminis sp. nov., a moderately halophilic bacterium isolated from the Bohai Gulf.</title>
        <authorList>
            <person name="Ji X."/>
        </authorList>
    </citation>
    <scope>NUCLEOTIDE SEQUENCE [LARGE SCALE GENOMIC DNA]</scope>
    <source>
        <strain evidence="2 3">204</strain>
    </source>
</reference>
<keyword evidence="2" id="KW-0067">ATP-binding</keyword>
<name>A0ABY2D2C8_9GAMM</name>
<gene>
    <name evidence="2" type="ORF">E0702_17010</name>
</gene>
<dbReference type="GO" id="GO:0005524">
    <property type="term" value="F:ATP binding"/>
    <property type="evidence" value="ECO:0007669"/>
    <property type="project" value="UniProtKB-KW"/>
</dbReference>
<dbReference type="EMBL" id="SLTR01000361">
    <property type="protein sequence ID" value="TDA86528.1"/>
    <property type="molecule type" value="Genomic_DNA"/>
</dbReference>
<keyword evidence="2" id="KW-0547">Nucleotide-binding</keyword>
<proteinExistence type="predicted"/>
<evidence type="ECO:0000259" key="1">
    <source>
        <dbReference type="Pfam" id="PF19351"/>
    </source>
</evidence>
<organism evidence="2 3">
    <name type="scientific">Halomonas marinisediminis</name>
    <dbReference type="NCBI Taxonomy" id="2546095"/>
    <lineage>
        <taxon>Bacteria</taxon>
        <taxon>Pseudomonadati</taxon>
        <taxon>Pseudomonadota</taxon>
        <taxon>Gammaproteobacteria</taxon>
        <taxon>Oceanospirillales</taxon>
        <taxon>Halomonadaceae</taxon>
        <taxon>Halomonas</taxon>
    </lineage>
</organism>
<dbReference type="InterPro" id="IPR045973">
    <property type="entry name" value="DUF5929"/>
</dbReference>
<accession>A0ABY2D2C8</accession>
<protein>
    <submittedName>
        <fullName evidence="2">ATP-binding protein</fullName>
    </submittedName>
</protein>
<dbReference type="Pfam" id="PF19351">
    <property type="entry name" value="DUF5929"/>
    <property type="match status" value="1"/>
</dbReference>
<keyword evidence="3" id="KW-1185">Reference proteome</keyword>
<sequence length="93" mass="11174">KLLFEAPQFDKKILHHVYNTNNILLEKLKNGQKLNSNEEQDLLNLPETYLICYFNLFHDAIDKLNEAKPFLKAYNEETYTLYKETQRILRKVK</sequence>
<dbReference type="Proteomes" id="UP000294823">
    <property type="component" value="Unassembled WGS sequence"/>
</dbReference>
<evidence type="ECO:0000313" key="3">
    <source>
        <dbReference type="Proteomes" id="UP000294823"/>
    </source>
</evidence>
<feature type="domain" description="DUF5929" evidence="1">
    <location>
        <begin position="1"/>
        <end position="93"/>
    </location>
</feature>
<evidence type="ECO:0000313" key="2">
    <source>
        <dbReference type="EMBL" id="TDA86528.1"/>
    </source>
</evidence>
<feature type="non-terminal residue" evidence="2">
    <location>
        <position position="1"/>
    </location>
</feature>
<feature type="non-terminal residue" evidence="2">
    <location>
        <position position="93"/>
    </location>
</feature>